<gene>
    <name evidence="1" type="ORF">C6Y45_06055</name>
</gene>
<dbReference type="EMBL" id="PZJJ01000007">
    <property type="protein sequence ID" value="PTL39390.1"/>
    <property type="molecule type" value="Genomic_DNA"/>
</dbReference>
<proteinExistence type="predicted"/>
<name>A0A2T4U7L4_9BACI</name>
<sequence length="94" mass="10542">MEERAEFTRFLEKKPSFYFPAGAAAGDSRGEIGRAEDPFLPSVVRKKLAEAGPPGKRPVEAEAGRCLRLYKKHFINRRSLHKKALLILLIDSSC</sequence>
<evidence type="ECO:0000313" key="1">
    <source>
        <dbReference type="EMBL" id="PTL39390.1"/>
    </source>
</evidence>
<accession>A0A2T4U7L4</accession>
<keyword evidence="2" id="KW-1185">Reference proteome</keyword>
<dbReference type="AlphaFoldDB" id="A0A2T4U7L4"/>
<evidence type="ECO:0000313" key="2">
    <source>
        <dbReference type="Proteomes" id="UP000240509"/>
    </source>
</evidence>
<protein>
    <submittedName>
        <fullName evidence="1">Uncharacterized protein</fullName>
    </submittedName>
</protein>
<reference evidence="1 2" key="1">
    <citation type="submission" date="2018-03" db="EMBL/GenBank/DDBJ databases">
        <title>Alkalicoccus saliphilus sp. nov., isolated from a mineral pool.</title>
        <authorList>
            <person name="Zhao B."/>
        </authorList>
    </citation>
    <scope>NUCLEOTIDE SEQUENCE [LARGE SCALE GENOMIC DNA]</scope>
    <source>
        <strain evidence="1 2">6AG</strain>
    </source>
</reference>
<comment type="caution">
    <text evidence="1">The sequence shown here is derived from an EMBL/GenBank/DDBJ whole genome shotgun (WGS) entry which is preliminary data.</text>
</comment>
<organism evidence="1 2">
    <name type="scientific">Alkalicoccus saliphilus</name>
    <dbReference type="NCBI Taxonomy" id="200989"/>
    <lineage>
        <taxon>Bacteria</taxon>
        <taxon>Bacillati</taxon>
        <taxon>Bacillota</taxon>
        <taxon>Bacilli</taxon>
        <taxon>Bacillales</taxon>
        <taxon>Bacillaceae</taxon>
        <taxon>Alkalicoccus</taxon>
    </lineage>
</organism>
<dbReference type="Proteomes" id="UP000240509">
    <property type="component" value="Unassembled WGS sequence"/>
</dbReference>